<keyword evidence="6" id="KW-1185">Reference proteome</keyword>
<keyword evidence="3" id="KW-0804">Transcription</keyword>
<dbReference type="SMART" id="SM00419">
    <property type="entry name" value="HTH_CRP"/>
    <property type="match status" value="1"/>
</dbReference>
<dbReference type="EMBL" id="MRCB01000028">
    <property type="protein sequence ID" value="OKH20601.1"/>
    <property type="molecule type" value="Genomic_DNA"/>
</dbReference>
<feature type="domain" description="HTH crp-type" evidence="4">
    <location>
        <begin position="317"/>
        <end position="391"/>
    </location>
</feature>
<proteinExistence type="predicted"/>
<dbReference type="PROSITE" id="PS51063">
    <property type="entry name" value="HTH_CRP_2"/>
    <property type="match status" value="1"/>
</dbReference>
<dbReference type="InterPro" id="IPR018490">
    <property type="entry name" value="cNMP-bd_dom_sf"/>
</dbReference>
<dbReference type="Gene3D" id="2.60.120.10">
    <property type="entry name" value="Jelly Rolls"/>
    <property type="match status" value="1"/>
</dbReference>
<dbReference type="CDD" id="cd00130">
    <property type="entry name" value="PAS"/>
    <property type="match status" value="1"/>
</dbReference>
<dbReference type="Pfam" id="PF13426">
    <property type="entry name" value="PAS_9"/>
    <property type="match status" value="1"/>
</dbReference>
<sequence>MEVNTLVQRLKHFQKNLYELYQESKAPVQKQPDRLLPAVYKELGTASEALQVAVDELIAQTEKLAAIQMQLETERQNHKNLFDFLSEAHLVTDPRGKILQANQAAADLLKAELRFLLGKPLDIFFTPQERQTFPAKLSQVRQCDRAQKWRVDLQPRNGETMPVSLTVAPSRDASGKLIALNWNLCEIAKKHAGIEPQLGISQDLSQSRPKHVYQRGEIIPLEPTKLWLVCQGWVKLSTTCESGDEVIVGLAGRDMSFGSSMTSLSTYQAIALSEEVQLVAISLSEIDNSPRLKEIIFSQIAQRLRLTESLLAISGVRQVEERVYHFLLWLKQHFGQKVPQGDRLSVRLTHQELANACSTTRVTITRVLGKLKKQGKITYDSKHHIIFTNAS</sequence>
<evidence type="ECO:0000313" key="6">
    <source>
        <dbReference type="Proteomes" id="UP000186868"/>
    </source>
</evidence>
<dbReference type="InterPro" id="IPR035965">
    <property type="entry name" value="PAS-like_dom_sf"/>
</dbReference>
<dbReference type="Gene3D" id="1.10.10.10">
    <property type="entry name" value="Winged helix-like DNA-binding domain superfamily/Winged helix DNA-binding domain"/>
    <property type="match status" value="1"/>
</dbReference>
<dbReference type="InterPro" id="IPR000595">
    <property type="entry name" value="cNMP-bd_dom"/>
</dbReference>
<evidence type="ECO:0000259" key="4">
    <source>
        <dbReference type="PROSITE" id="PS51063"/>
    </source>
</evidence>
<gene>
    <name evidence="5" type="ORF">NIES593_18135</name>
</gene>
<dbReference type="SMART" id="SM00091">
    <property type="entry name" value="PAS"/>
    <property type="match status" value="1"/>
</dbReference>
<name>A0A1U7HAM8_9CYAN</name>
<dbReference type="CDD" id="cd00038">
    <property type="entry name" value="CAP_ED"/>
    <property type="match status" value="1"/>
</dbReference>
<accession>A0A1U7HAM8</accession>
<dbReference type="NCBIfam" id="TIGR00229">
    <property type="entry name" value="sensory_box"/>
    <property type="match status" value="1"/>
</dbReference>
<evidence type="ECO:0000313" key="5">
    <source>
        <dbReference type="EMBL" id="OKH20601.1"/>
    </source>
</evidence>
<dbReference type="SUPFAM" id="SSF51206">
    <property type="entry name" value="cAMP-binding domain-like"/>
    <property type="match status" value="1"/>
</dbReference>
<dbReference type="GO" id="GO:0003677">
    <property type="term" value="F:DNA binding"/>
    <property type="evidence" value="ECO:0007669"/>
    <property type="project" value="UniProtKB-KW"/>
</dbReference>
<dbReference type="GO" id="GO:0006355">
    <property type="term" value="P:regulation of DNA-templated transcription"/>
    <property type="evidence" value="ECO:0007669"/>
    <property type="project" value="InterPro"/>
</dbReference>
<evidence type="ECO:0000256" key="2">
    <source>
        <dbReference type="ARBA" id="ARBA00023125"/>
    </source>
</evidence>
<dbReference type="InterPro" id="IPR012318">
    <property type="entry name" value="HTH_CRP"/>
</dbReference>
<evidence type="ECO:0000256" key="1">
    <source>
        <dbReference type="ARBA" id="ARBA00023015"/>
    </source>
</evidence>
<organism evidence="5 6">
    <name type="scientific">Hydrococcus rivularis NIES-593</name>
    <dbReference type="NCBI Taxonomy" id="1921803"/>
    <lineage>
        <taxon>Bacteria</taxon>
        <taxon>Bacillati</taxon>
        <taxon>Cyanobacteriota</taxon>
        <taxon>Cyanophyceae</taxon>
        <taxon>Pleurocapsales</taxon>
        <taxon>Hydrococcaceae</taxon>
        <taxon>Hydrococcus</taxon>
    </lineage>
</organism>
<dbReference type="InterPro" id="IPR036388">
    <property type="entry name" value="WH-like_DNA-bd_sf"/>
</dbReference>
<dbReference type="AlphaFoldDB" id="A0A1U7HAM8"/>
<dbReference type="RefSeq" id="WP_073600924.1">
    <property type="nucleotide sequence ID" value="NZ_MRCB01000028.1"/>
</dbReference>
<keyword evidence="2" id="KW-0238">DNA-binding</keyword>
<dbReference type="SUPFAM" id="SSF46785">
    <property type="entry name" value="Winged helix' DNA-binding domain"/>
    <property type="match status" value="1"/>
</dbReference>
<dbReference type="InterPro" id="IPR036390">
    <property type="entry name" value="WH_DNA-bd_sf"/>
</dbReference>
<dbReference type="CDD" id="cd00092">
    <property type="entry name" value="HTH_CRP"/>
    <property type="match status" value="1"/>
</dbReference>
<keyword evidence="1" id="KW-0805">Transcription regulation</keyword>
<dbReference type="InterPro" id="IPR014710">
    <property type="entry name" value="RmlC-like_jellyroll"/>
</dbReference>
<dbReference type="SUPFAM" id="SSF55785">
    <property type="entry name" value="PYP-like sensor domain (PAS domain)"/>
    <property type="match status" value="1"/>
</dbReference>
<evidence type="ECO:0000256" key="3">
    <source>
        <dbReference type="ARBA" id="ARBA00023163"/>
    </source>
</evidence>
<comment type="caution">
    <text evidence="5">The sequence shown here is derived from an EMBL/GenBank/DDBJ whole genome shotgun (WGS) entry which is preliminary data.</text>
</comment>
<dbReference type="STRING" id="1921803.NIES593_18135"/>
<reference evidence="5 6" key="1">
    <citation type="submission" date="2016-11" db="EMBL/GenBank/DDBJ databases">
        <title>Draft Genome Sequences of Nine Cyanobacterial Strains from Diverse Habitats.</title>
        <authorList>
            <person name="Zhu T."/>
            <person name="Hou S."/>
            <person name="Lu X."/>
            <person name="Hess W.R."/>
        </authorList>
    </citation>
    <scope>NUCLEOTIDE SEQUENCE [LARGE SCALE GENOMIC DNA]</scope>
    <source>
        <strain evidence="5 6">NIES-593</strain>
    </source>
</reference>
<dbReference type="Pfam" id="PF13545">
    <property type="entry name" value="HTH_Crp_2"/>
    <property type="match status" value="1"/>
</dbReference>
<dbReference type="InterPro" id="IPR000014">
    <property type="entry name" value="PAS"/>
</dbReference>
<protein>
    <submittedName>
        <fullName evidence="5">Crp/Fnr family transcriptional regulator</fullName>
    </submittedName>
</protein>
<dbReference type="Proteomes" id="UP000186868">
    <property type="component" value="Unassembled WGS sequence"/>
</dbReference>
<dbReference type="OrthoDB" id="5242211at2"/>
<dbReference type="Gene3D" id="3.30.450.20">
    <property type="entry name" value="PAS domain"/>
    <property type="match status" value="1"/>
</dbReference>